<feature type="transmembrane region" description="Helical" evidence="1">
    <location>
        <begin position="52"/>
        <end position="74"/>
    </location>
</feature>
<reference evidence="2 3" key="1">
    <citation type="submission" date="2018-03" db="EMBL/GenBank/DDBJ databases">
        <title>Genomic Encyclopedia of Type Strains, Phase III (KMG-III): the genomes of soil and plant-associated and newly described type strains.</title>
        <authorList>
            <person name="Whitman W."/>
        </authorList>
    </citation>
    <scope>NUCLEOTIDE SEQUENCE [LARGE SCALE GENOMIC DNA]</scope>
    <source>
        <strain evidence="2 3">CGMCC 4.7125</strain>
    </source>
</reference>
<dbReference type="EMBL" id="PVNH01000006">
    <property type="protein sequence ID" value="PRX46998.1"/>
    <property type="molecule type" value="Genomic_DNA"/>
</dbReference>
<keyword evidence="1" id="KW-0812">Transmembrane</keyword>
<feature type="transmembrane region" description="Helical" evidence="1">
    <location>
        <begin position="24"/>
        <end position="46"/>
    </location>
</feature>
<accession>A0A2T0LTC3</accession>
<dbReference type="AlphaFoldDB" id="A0A2T0LTC3"/>
<proteinExistence type="predicted"/>
<sequence>MATEGGLGAELGRYETDNLRRRRIAFVAVPLGAVVACAGVVMVLVVGDTDAVGAMVFPALVGGLGLGAFVVGLWQAVLSVTRTDEAFILYEGGLVHSYAGRSCALSWSDIADVKDAGRDTAVHRALGGDIAYSVTLHSPVNGRRNVTITGFTDDAVRLAETVRQAALHGIRPKQSGPR</sequence>
<evidence type="ECO:0000313" key="3">
    <source>
        <dbReference type="Proteomes" id="UP000238362"/>
    </source>
</evidence>
<comment type="caution">
    <text evidence="2">The sequence shown here is derived from an EMBL/GenBank/DDBJ whole genome shotgun (WGS) entry which is preliminary data.</text>
</comment>
<evidence type="ECO:0000313" key="2">
    <source>
        <dbReference type="EMBL" id="PRX46998.1"/>
    </source>
</evidence>
<gene>
    <name evidence="2" type="ORF">B0I33_10695</name>
</gene>
<keyword evidence="1" id="KW-0472">Membrane</keyword>
<protein>
    <submittedName>
        <fullName evidence="2">Uncharacterized protein</fullName>
    </submittedName>
</protein>
<name>A0A2T0LTC3_9PSEU</name>
<evidence type="ECO:0000256" key="1">
    <source>
        <dbReference type="SAM" id="Phobius"/>
    </source>
</evidence>
<dbReference type="OrthoDB" id="3690259at2"/>
<organism evidence="2 3">
    <name type="scientific">Prauserella shujinwangii</name>
    <dbReference type="NCBI Taxonomy" id="1453103"/>
    <lineage>
        <taxon>Bacteria</taxon>
        <taxon>Bacillati</taxon>
        <taxon>Actinomycetota</taxon>
        <taxon>Actinomycetes</taxon>
        <taxon>Pseudonocardiales</taxon>
        <taxon>Pseudonocardiaceae</taxon>
        <taxon>Prauserella</taxon>
    </lineage>
</organism>
<dbReference type="RefSeq" id="WP_106179547.1">
    <property type="nucleotide sequence ID" value="NZ_PVNH01000006.1"/>
</dbReference>
<keyword evidence="3" id="KW-1185">Reference proteome</keyword>
<dbReference type="Proteomes" id="UP000238362">
    <property type="component" value="Unassembled WGS sequence"/>
</dbReference>
<keyword evidence="1" id="KW-1133">Transmembrane helix</keyword>